<dbReference type="GO" id="GO:0000978">
    <property type="term" value="F:RNA polymerase II cis-regulatory region sequence-specific DNA binding"/>
    <property type="evidence" value="ECO:0007669"/>
    <property type="project" value="TreeGrafter"/>
</dbReference>
<reference evidence="7" key="1">
    <citation type="submission" date="2020-02" db="EMBL/GenBank/DDBJ databases">
        <authorList>
            <person name="Palmer J.M."/>
        </authorList>
    </citation>
    <scope>NUCLEOTIDE SEQUENCE</scope>
    <source>
        <strain evidence="7">EPUS1.4</strain>
        <tissue evidence="7">Thallus</tissue>
    </source>
</reference>
<name>A0A8H7AJT3_9EURO</name>
<dbReference type="GO" id="GO:0000981">
    <property type="term" value="F:DNA-binding transcription factor activity, RNA polymerase II-specific"/>
    <property type="evidence" value="ECO:0007669"/>
    <property type="project" value="TreeGrafter"/>
</dbReference>
<dbReference type="PANTHER" id="PTHR19818:SF139">
    <property type="entry name" value="PAIR-RULE PROTEIN ODD-PAIRED"/>
    <property type="match status" value="1"/>
</dbReference>
<dbReference type="InterPro" id="IPR013087">
    <property type="entry name" value="Znf_C2H2_type"/>
</dbReference>
<evidence type="ECO:0000256" key="3">
    <source>
        <dbReference type="ARBA" id="ARBA00022771"/>
    </source>
</evidence>
<gene>
    <name evidence="7" type="ORF">GJ744_009264</name>
</gene>
<evidence type="ECO:0000256" key="5">
    <source>
        <dbReference type="SAM" id="MobiDB-lite"/>
    </source>
</evidence>
<feature type="region of interest" description="Disordered" evidence="5">
    <location>
        <begin position="96"/>
        <end position="128"/>
    </location>
</feature>
<feature type="domain" description="C2H2-type" evidence="6">
    <location>
        <begin position="311"/>
        <end position="340"/>
    </location>
</feature>
<keyword evidence="3" id="KW-0863">Zinc-finger</keyword>
<dbReference type="GO" id="GO:0010557">
    <property type="term" value="P:positive regulation of macromolecule biosynthetic process"/>
    <property type="evidence" value="ECO:0007669"/>
    <property type="project" value="UniProtKB-ARBA"/>
</dbReference>
<dbReference type="GO" id="GO:0005634">
    <property type="term" value="C:nucleus"/>
    <property type="evidence" value="ECO:0007669"/>
    <property type="project" value="UniProtKB-ARBA"/>
</dbReference>
<dbReference type="OrthoDB" id="2687452at2759"/>
<evidence type="ECO:0000313" key="7">
    <source>
        <dbReference type="EMBL" id="KAF7508411.1"/>
    </source>
</evidence>
<protein>
    <recommendedName>
        <fullName evidence="6">C2H2-type domain-containing protein</fullName>
    </recommendedName>
</protein>
<keyword evidence="8" id="KW-1185">Reference proteome</keyword>
<sequence length="418" mass="46070">MDNNHFAEAELNGNYDDLFDFEAASCNTHHPAQQAHTIGNGGCNPIVPLTETEIQSILMGASNAQNPDLSNSLTPAGLNNGFDGFEEPSAHGAWLNCDGAGKPSPAHPSEFSMADYGDSSPSKQPHFKEPGDVFRAFNDSDFVPNDTNQLSPARSGSGVCAYGGAPRNINPPSAPIIHDMNQSIRAQIAPSPVQTQGFVEQPLDFNRLLDVWSIGSKCNWPNCTSTAKFKTVADFRMHATNIHIKPLLCLTAGCPHKKPFGRHSDLRRHKQSAHSSERKFVCTFPFCDASIKEFARNDHLSKHMRERHDHYYCPKTHCLRSTKSCFAKPEDVEEHINLEHGPYECAVLACAQAPSSGFYERSLKSHLMNHHSTTDTAFMEVQRVMGRAGKTTITKADLHGFRLSECKVCKKGHSVNND</sequence>
<proteinExistence type="predicted"/>
<dbReference type="AlphaFoldDB" id="A0A8H7AJT3"/>
<accession>A0A8H7AJT3</accession>
<evidence type="ECO:0000259" key="6">
    <source>
        <dbReference type="SMART" id="SM00355"/>
    </source>
</evidence>
<evidence type="ECO:0000313" key="8">
    <source>
        <dbReference type="Proteomes" id="UP000606974"/>
    </source>
</evidence>
<evidence type="ECO:0000256" key="2">
    <source>
        <dbReference type="ARBA" id="ARBA00022737"/>
    </source>
</evidence>
<evidence type="ECO:0000256" key="1">
    <source>
        <dbReference type="ARBA" id="ARBA00022723"/>
    </source>
</evidence>
<dbReference type="InterPro" id="IPR050329">
    <property type="entry name" value="GLI_C2H2-zinc-finger"/>
</dbReference>
<keyword evidence="4" id="KW-0862">Zinc</keyword>
<dbReference type="SMART" id="SM00355">
    <property type="entry name" value="ZnF_C2H2"/>
    <property type="match status" value="5"/>
</dbReference>
<dbReference type="EMBL" id="JAACFV010000054">
    <property type="protein sequence ID" value="KAF7508411.1"/>
    <property type="molecule type" value="Genomic_DNA"/>
</dbReference>
<feature type="domain" description="C2H2-type" evidence="6">
    <location>
        <begin position="216"/>
        <end position="243"/>
    </location>
</feature>
<feature type="domain" description="C2H2-type" evidence="6">
    <location>
        <begin position="280"/>
        <end position="308"/>
    </location>
</feature>
<dbReference type="PANTHER" id="PTHR19818">
    <property type="entry name" value="ZINC FINGER PROTEIN ZIC AND GLI"/>
    <property type="match status" value="1"/>
</dbReference>
<evidence type="ECO:0000256" key="4">
    <source>
        <dbReference type="ARBA" id="ARBA00022833"/>
    </source>
</evidence>
<comment type="caution">
    <text evidence="7">The sequence shown here is derived from an EMBL/GenBank/DDBJ whole genome shotgun (WGS) entry which is preliminary data.</text>
</comment>
<dbReference type="GO" id="GO:0008270">
    <property type="term" value="F:zinc ion binding"/>
    <property type="evidence" value="ECO:0007669"/>
    <property type="project" value="UniProtKB-KW"/>
</dbReference>
<dbReference type="Proteomes" id="UP000606974">
    <property type="component" value="Unassembled WGS sequence"/>
</dbReference>
<keyword evidence="1" id="KW-0479">Metal-binding</keyword>
<feature type="domain" description="C2H2-type" evidence="6">
    <location>
        <begin position="343"/>
        <end position="370"/>
    </location>
</feature>
<organism evidence="7 8">
    <name type="scientific">Endocarpon pusillum</name>
    <dbReference type="NCBI Taxonomy" id="364733"/>
    <lineage>
        <taxon>Eukaryota</taxon>
        <taxon>Fungi</taxon>
        <taxon>Dikarya</taxon>
        <taxon>Ascomycota</taxon>
        <taxon>Pezizomycotina</taxon>
        <taxon>Eurotiomycetes</taxon>
        <taxon>Chaetothyriomycetidae</taxon>
        <taxon>Verrucariales</taxon>
        <taxon>Verrucariaceae</taxon>
        <taxon>Endocarpon</taxon>
    </lineage>
</organism>
<feature type="domain" description="C2H2-type" evidence="6">
    <location>
        <begin position="247"/>
        <end position="274"/>
    </location>
</feature>
<keyword evidence="2" id="KW-0677">Repeat</keyword>
<dbReference type="Gene3D" id="3.30.160.60">
    <property type="entry name" value="Classic Zinc Finger"/>
    <property type="match status" value="1"/>
</dbReference>